<keyword evidence="3" id="KW-0202">Cytokine</keyword>
<protein>
    <recommendedName>
        <fullName evidence="12">L-dopachrome isomerase</fullName>
        <ecNumber evidence="9">5.3.2.1</ecNumber>
        <ecNumber evidence="8">5.3.3.12</ecNumber>
    </recommendedName>
    <alternativeName>
        <fullName evidence="10">L-dopachrome tautomerase</fullName>
    </alternativeName>
    <alternativeName>
        <fullName evidence="11">Phenylpyruvate tautomerase</fullName>
    </alternativeName>
</protein>
<evidence type="ECO:0000256" key="7">
    <source>
        <dbReference type="ARBA" id="ARBA00036823"/>
    </source>
</evidence>
<evidence type="ECO:0000256" key="12">
    <source>
        <dbReference type="ARBA" id="ARBA00042730"/>
    </source>
</evidence>
<evidence type="ECO:0000256" key="10">
    <source>
        <dbReference type="ARBA" id="ARBA00041631"/>
    </source>
</evidence>
<dbReference type="OrthoDB" id="255819at2759"/>
<evidence type="ECO:0000256" key="2">
    <source>
        <dbReference type="ARBA" id="ARBA00005851"/>
    </source>
</evidence>
<dbReference type="PANTHER" id="PTHR11954">
    <property type="entry name" value="D-DOPACHROME DECARBOXYLASE"/>
    <property type="match status" value="1"/>
</dbReference>
<comment type="catalytic activity">
    <reaction evidence="7">
        <text>L-dopachrome = 5,6-dihydroxyindole-2-carboxylate</text>
        <dbReference type="Rhea" id="RHEA:13041"/>
        <dbReference type="ChEBI" id="CHEBI:16875"/>
        <dbReference type="ChEBI" id="CHEBI:57509"/>
        <dbReference type="EC" id="5.3.3.12"/>
    </reaction>
</comment>
<comment type="catalytic activity">
    <reaction evidence="6">
        <text>3-phenylpyruvate = enol-phenylpyruvate</text>
        <dbReference type="Rhea" id="RHEA:17097"/>
        <dbReference type="ChEBI" id="CHEBI:16815"/>
        <dbReference type="ChEBI" id="CHEBI:18005"/>
        <dbReference type="EC" id="5.3.2.1"/>
    </reaction>
</comment>
<dbReference type="EMBL" id="KN880562">
    <property type="protein sequence ID" value="KIY66199.1"/>
    <property type="molecule type" value="Genomic_DNA"/>
</dbReference>
<evidence type="ECO:0000256" key="5">
    <source>
        <dbReference type="ARBA" id="ARBA00023235"/>
    </source>
</evidence>
<comment type="similarity">
    <text evidence="2">Belongs to the MIF family.</text>
</comment>
<evidence type="ECO:0000256" key="6">
    <source>
        <dbReference type="ARBA" id="ARBA00036735"/>
    </source>
</evidence>
<gene>
    <name evidence="13" type="ORF">CYLTODRAFT_40631</name>
</gene>
<dbReference type="GO" id="GO:0005615">
    <property type="term" value="C:extracellular space"/>
    <property type="evidence" value="ECO:0007669"/>
    <property type="project" value="UniProtKB-KW"/>
</dbReference>
<dbReference type="InterPro" id="IPR014347">
    <property type="entry name" value="Tautomerase/MIF_sf"/>
</dbReference>
<keyword evidence="5" id="KW-0413">Isomerase</keyword>
<keyword evidence="4" id="KW-0964">Secreted</keyword>
<dbReference type="Proteomes" id="UP000054007">
    <property type="component" value="Unassembled WGS sequence"/>
</dbReference>
<dbReference type="Pfam" id="PF01187">
    <property type="entry name" value="MIF"/>
    <property type="match status" value="1"/>
</dbReference>
<proteinExistence type="inferred from homology"/>
<evidence type="ECO:0000256" key="8">
    <source>
        <dbReference type="ARBA" id="ARBA00038932"/>
    </source>
</evidence>
<evidence type="ECO:0000256" key="11">
    <source>
        <dbReference type="ARBA" id="ARBA00041912"/>
    </source>
</evidence>
<comment type="subcellular location">
    <subcellularLocation>
        <location evidence="1">Secreted</location>
    </subcellularLocation>
</comment>
<evidence type="ECO:0000313" key="13">
    <source>
        <dbReference type="EMBL" id="KIY66199.1"/>
    </source>
</evidence>
<name>A0A0D7B7S2_9AGAR</name>
<evidence type="ECO:0000256" key="4">
    <source>
        <dbReference type="ARBA" id="ARBA00022525"/>
    </source>
</evidence>
<dbReference type="EC" id="5.3.3.12" evidence="8"/>
<dbReference type="InterPro" id="IPR001398">
    <property type="entry name" value="Macrophage_inhib_fac"/>
</dbReference>
<evidence type="ECO:0000313" key="14">
    <source>
        <dbReference type="Proteomes" id="UP000054007"/>
    </source>
</evidence>
<evidence type="ECO:0000256" key="3">
    <source>
        <dbReference type="ARBA" id="ARBA00022514"/>
    </source>
</evidence>
<accession>A0A0D7B7S2</accession>
<reference evidence="13 14" key="1">
    <citation type="journal article" date="2015" name="Fungal Genet. Biol.">
        <title>Evolution of novel wood decay mechanisms in Agaricales revealed by the genome sequences of Fistulina hepatica and Cylindrobasidium torrendii.</title>
        <authorList>
            <person name="Floudas D."/>
            <person name="Held B.W."/>
            <person name="Riley R."/>
            <person name="Nagy L.G."/>
            <person name="Koehler G."/>
            <person name="Ransdell A.S."/>
            <person name="Younus H."/>
            <person name="Chow J."/>
            <person name="Chiniquy J."/>
            <person name="Lipzen A."/>
            <person name="Tritt A."/>
            <person name="Sun H."/>
            <person name="Haridas S."/>
            <person name="LaButti K."/>
            <person name="Ohm R.A."/>
            <person name="Kues U."/>
            <person name="Blanchette R.A."/>
            <person name="Grigoriev I.V."/>
            <person name="Minto R.E."/>
            <person name="Hibbett D.S."/>
        </authorList>
    </citation>
    <scope>NUCLEOTIDE SEQUENCE [LARGE SCALE GENOMIC DNA]</scope>
    <source>
        <strain evidence="13 14">FP15055 ss-10</strain>
    </source>
</reference>
<dbReference type="SUPFAM" id="SSF55331">
    <property type="entry name" value="Tautomerase/MIF"/>
    <property type="match status" value="1"/>
</dbReference>
<evidence type="ECO:0000256" key="1">
    <source>
        <dbReference type="ARBA" id="ARBA00004613"/>
    </source>
</evidence>
<dbReference type="STRING" id="1314674.A0A0D7B7S2"/>
<dbReference type="EC" id="5.3.2.1" evidence="9"/>
<evidence type="ECO:0000256" key="9">
    <source>
        <dbReference type="ARBA" id="ARBA00039086"/>
    </source>
</evidence>
<dbReference type="PANTHER" id="PTHR11954:SF6">
    <property type="entry name" value="MACROPHAGE MIGRATION INHIBITORY FACTOR"/>
    <property type="match status" value="1"/>
</dbReference>
<sequence length="118" mass="12468">MPSIQLKTNASIADVTAFALEFSKESSRILDKAESSLVVSVLPVPAMVINGTAEPAFQLFVVSLGNLSPSNNEKFSKGFSDFLNRTLGVPNDRGLIVFLDPGMDNMGFMGTTAAVLAA</sequence>
<dbReference type="GO" id="GO:0050178">
    <property type="term" value="F:phenylpyruvate tautomerase activity"/>
    <property type="evidence" value="ECO:0007669"/>
    <property type="project" value="UniProtKB-EC"/>
</dbReference>
<dbReference type="Gene3D" id="3.30.429.10">
    <property type="entry name" value="Macrophage Migration Inhibitory Factor"/>
    <property type="match status" value="1"/>
</dbReference>
<dbReference type="GO" id="GO:0004167">
    <property type="term" value="F:dopachrome isomerase activity"/>
    <property type="evidence" value="ECO:0007669"/>
    <property type="project" value="UniProtKB-EC"/>
</dbReference>
<organism evidence="13 14">
    <name type="scientific">Cylindrobasidium torrendii FP15055 ss-10</name>
    <dbReference type="NCBI Taxonomy" id="1314674"/>
    <lineage>
        <taxon>Eukaryota</taxon>
        <taxon>Fungi</taxon>
        <taxon>Dikarya</taxon>
        <taxon>Basidiomycota</taxon>
        <taxon>Agaricomycotina</taxon>
        <taxon>Agaricomycetes</taxon>
        <taxon>Agaricomycetidae</taxon>
        <taxon>Agaricales</taxon>
        <taxon>Marasmiineae</taxon>
        <taxon>Physalacriaceae</taxon>
        <taxon>Cylindrobasidium</taxon>
    </lineage>
</organism>
<dbReference type="AlphaFoldDB" id="A0A0D7B7S2"/>
<keyword evidence="14" id="KW-1185">Reference proteome</keyword>